<name>A0A0F9RMB5_9ZZZZ</name>
<evidence type="ECO:0008006" key="2">
    <source>
        <dbReference type="Google" id="ProtNLM"/>
    </source>
</evidence>
<sequence length="143" mass="17154">MPKPYIEKLKDPRWQRKRLEIFERDGWKCQVCQDNLITLAVHHKVYLPNKEPWEYPDELLGTLCENCHTEEMERGVLEQSIIHQLRKLFYINELFILNNGLELSKASNKDSWMISEVIRWLLSSPDLQKELIDRFSKIMRIGL</sequence>
<gene>
    <name evidence="1" type="ORF">LCGC14_0627970</name>
</gene>
<dbReference type="EMBL" id="LAZR01001089">
    <property type="protein sequence ID" value="KKN50932.1"/>
    <property type="molecule type" value="Genomic_DNA"/>
</dbReference>
<reference evidence="1" key="1">
    <citation type="journal article" date="2015" name="Nature">
        <title>Complex archaea that bridge the gap between prokaryotes and eukaryotes.</title>
        <authorList>
            <person name="Spang A."/>
            <person name="Saw J.H."/>
            <person name="Jorgensen S.L."/>
            <person name="Zaremba-Niedzwiedzka K."/>
            <person name="Martijn J."/>
            <person name="Lind A.E."/>
            <person name="van Eijk R."/>
            <person name="Schleper C."/>
            <person name="Guy L."/>
            <person name="Ettema T.J."/>
        </authorList>
    </citation>
    <scope>NUCLEOTIDE SEQUENCE</scope>
</reference>
<organism evidence="1">
    <name type="scientific">marine sediment metagenome</name>
    <dbReference type="NCBI Taxonomy" id="412755"/>
    <lineage>
        <taxon>unclassified sequences</taxon>
        <taxon>metagenomes</taxon>
        <taxon>ecological metagenomes</taxon>
    </lineage>
</organism>
<proteinExistence type="predicted"/>
<comment type="caution">
    <text evidence="1">The sequence shown here is derived from an EMBL/GenBank/DDBJ whole genome shotgun (WGS) entry which is preliminary data.</text>
</comment>
<evidence type="ECO:0000313" key="1">
    <source>
        <dbReference type="EMBL" id="KKN50932.1"/>
    </source>
</evidence>
<dbReference type="AlphaFoldDB" id="A0A0F9RMB5"/>
<accession>A0A0F9RMB5</accession>
<protein>
    <recommendedName>
        <fullName evidence="2">HNH endonuclease</fullName>
    </recommendedName>
</protein>